<dbReference type="InterPro" id="IPR005119">
    <property type="entry name" value="LysR_subst-bd"/>
</dbReference>
<reference evidence="7" key="1">
    <citation type="journal article" date="2019" name="Int. J. Syst. Evol. Microbiol.">
        <title>The Global Catalogue of Microorganisms (GCM) 10K type strain sequencing project: providing services to taxonomists for standard genome sequencing and annotation.</title>
        <authorList>
            <consortium name="The Broad Institute Genomics Platform"/>
            <consortium name="The Broad Institute Genome Sequencing Center for Infectious Disease"/>
            <person name="Wu L."/>
            <person name="Ma J."/>
        </authorList>
    </citation>
    <scope>NUCLEOTIDE SEQUENCE [LARGE SCALE GENOMIC DNA]</scope>
    <source>
        <strain evidence="7">CCM 8391</strain>
    </source>
</reference>
<dbReference type="Pfam" id="PF00126">
    <property type="entry name" value="HTH_1"/>
    <property type="match status" value="1"/>
</dbReference>
<sequence>MPKGATAHVTLDLRKLEHFVHVADELNVTRAAQQLHLSQQALSTSIRHLERELGVVLFDRAGRGISLTPAGAALLEVGRPLLAAAEAAVAWSREVGRGEAGRLRVGRTPAVTGEEAHAALHDVQRHHPEASLTVEEVYPAALVRRLTDGDLDLGFARAMGVPAHLETAIVGRHRIRLAVATHHRLAGQEQAGWDELAGEELVVWAPPGVSGYTDVLLSRCREMGIHPRHRVSSLQGTPPVTAVAGSDSVALVTAPRGPAADGRTMVIDLVPGRCVPLQAIWLRHTTSRLRRALLEGLAADPAPQS</sequence>
<evidence type="ECO:0000256" key="4">
    <source>
        <dbReference type="ARBA" id="ARBA00023163"/>
    </source>
</evidence>
<dbReference type="InterPro" id="IPR036390">
    <property type="entry name" value="WH_DNA-bd_sf"/>
</dbReference>
<evidence type="ECO:0000313" key="6">
    <source>
        <dbReference type="EMBL" id="MFC5993615.1"/>
    </source>
</evidence>
<dbReference type="InterPro" id="IPR000847">
    <property type="entry name" value="LysR_HTH_N"/>
</dbReference>
<proteinExistence type="inferred from homology"/>
<comment type="similarity">
    <text evidence="1">Belongs to the LysR transcriptional regulatory family.</text>
</comment>
<dbReference type="InterPro" id="IPR036388">
    <property type="entry name" value="WH-like_DNA-bd_sf"/>
</dbReference>
<dbReference type="Gene3D" id="3.40.190.10">
    <property type="entry name" value="Periplasmic binding protein-like II"/>
    <property type="match status" value="2"/>
</dbReference>
<dbReference type="PROSITE" id="PS50931">
    <property type="entry name" value="HTH_LYSR"/>
    <property type="match status" value="1"/>
</dbReference>
<dbReference type="SUPFAM" id="SSF46785">
    <property type="entry name" value="Winged helix' DNA-binding domain"/>
    <property type="match status" value="1"/>
</dbReference>
<dbReference type="RefSeq" id="WP_379583390.1">
    <property type="nucleotide sequence ID" value="NZ_JBHSQW010000010.1"/>
</dbReference>
<accession>A0ABW1IYZ3</accession>
<keyword evidence="2" id="KW-0805">Transcription regulation</keyword>
<gene>
    <name evidence="6" type="ORF">ACFQE5_05220</name>
</gene>
<evidence type="ECO:0000313" key="7">
    <source>
        <dbReference type="Proteomes" id="UP001596302"/>
    </source>
</evidence>
<protein>
    <submittedName>
        <fullName evidence="6">LysR family transcriptional regulator</fullName>
    </submittedName>
</protein>
<dbReference type="SUPFAM" id="SSF53850">
    <property type="entry name" value="Periplasmic binding protein-like II"/>
    <property type="match status" value="1"/>
</dbReference>
<evidence type="ECO:0000256" key="2">
    <source>
        <dbReference type="ARBA" id="ARBA00023015"/>
    </source>
</evidence>
<keyword evidence="7" id="KW-1185">Reference proteome</keyword>
<name>A0ABW1IYZ3_9PSEU</name>
<dbReference type="Proteomes" id="UP001596302">
    <property type="component" value="Unassembled WGS sequence"/>
</dbReference>
<organism evidence="6 7">
    <name type="scientific">Pseudonocardia hispaniensis</name>
    <dbReference type="NCBI Taxonomy" id="904933"/>
    <lineage>
        <taxon>Bacteria</taxon>
        <taxon>Bacillati</taxon>
        <taxon>Actinomycetota</taxon>
        <taxon>Actinomycetes</taxon>
        <taxon>Pseudonocardiales</taxon>
        <taxon>Pseudonocardiaceae</taxon>
        <taxon>Pseudonocardia</taxon>
    </lineage>
</organism>
<dbReference type="CDD" id="cd08414">
    <property type="entry name" value="PBP2_LTTR_aromatics_like"/>
    <property type="match status" value="1"/>
</dbReference>
<dbReference type="PANTHER" id="PTHR30346:SF0">
    <property type="entry name" value="HCA OPERON TRANSCRIPTIONAL ACTIVATOR HCAR"/>
    <property type="match status" value="1"/>
</dbReference>
<evidence type="ECO:0000259" key="5">
    <source>
        <dbReference type="PROSITE" id="PS50931"/>
    </source>
</evidence>
<feature type="domain" description="HTH lysR-type" evidence="5">
    <location>
        <begin position="11"/>
        <end position="68"/>
    </location>
</feature>
<dbReference type="EMBL" id="JBHSQW010000010">
    <property type="protein sequence ID" value="MFC5993615.1"/>
    <property type="molecule type" value="Genomic_DNA"/>
</dbReference>
<keyword evidence="4" id="KW-0804">Transcription</keyword>
<dbReference type="Pfam" id="PF03466">
    <property type="entry name" value="LysR_substrate"/>
    <property type="match status" value="1"/>
</dbReference>
<comment type="caution">
    <text evidence="6">The sequence shown here is derived from an EMBL/GenBank/DDBJ whole genome shotgun (WGS) entry which is preliminary data.</text>
</comment>
<evidence type="ECO:0000256" key="1">
    <source>
        <dbReference type="ARBA" id="ARBA00009437"/>
    </source>
</evidence>
<dbReference type="Gene3D" id="1.10.10.10">
    <property type="entry name" value="Winged helix-like DNA-binding domain superfamily/Winged helix DNA-binding domain"/>
    <property type="match status" value="1"/>
</dbReference>
<dbReference type="PRINTS" id="PR00039">
    <property type="entry name" value="HTHLYSR"/>
</dbReference>
<dbReference type="PANTHER" id="PTHR30346">
    <property type="entry name" value="TRANSCRIPTIONAL DUAL REGULATOR HCAR-RELATED"/>
    <property type="match status" value="1"/>
</dbReference>
<keyword evidence="3" id="KW-0238">DNA-binding</keyword>
<evidence type="ECO:0000256" key="3">
    <source>
        <dbReference type="ARBA" id="ARBA00023125"/>
    </source>
</evidence>